<comment type="caution">
    <text evidence="3">The sequence shown here is derived from an EMBL/GenBank/DDBJ whole genome shotgun (WGS) entry which is preliminary data.</text>
</comment>
<dbReference type="EMBL" id="LYXE01000085">
    <property type="protein sequence ID" value="PDV99021.1"/>
    <property type="molecule type" value="Genomic_DNA"/>
</dbReference>
<sequence>MEVIQDFFANLVPLLQVGGVVLGAYLALLWAASVLWAYRDIRRRSDDVSVQVLAVALVLLLPFGGLLLHLVLRPPQTIAEKYERELEQEYLRRDIEEKYVCPECQRPVEPDFILCPHCQAHLRRRCPGCDRVVDLTWSVCPYCTYDGSTAASREAATLVGPSYPVLAQSDEVPRR</sequence>
<organism evidence="3 4">
    <name type="scientific">Candidatus Chloroploca asiatica</name>
    <dbReference type="NCBI Taxonomy" id="1506545"/>
    <lineage>
        <taxon>Bacteria</taxon>
        <taxon>Bacillati</taxon>
        <taxon>Chloroflexota</taxon>
        <taxon>Chloroflexia</taxon>
        <taxon>Chloroflexales</taxon>
        <taxon>Chloroflexineae</taxon>
        <taxon>Oscillochloridaceae</taxon>
        <taxon>Candidatus Chloroploca</taxon>
    </lineage>
</organism>
<evidence type="ECO:0000313" key="4">
    <source>
        <dbReference type="Proteomes" id="UP000220922"/>
    </source>
</evidence>
<gene>
    <name evidence="3" type="ORF">A9Q02_13750</name>
</gene>
<feature type="domain" description="C2H2-type" evidence="2">
    <location>
        <begin position="101"/>
        <end position="121"/>
    </location>
</feature>
<reference evidence="3 4" key="1">
    <citation type="submission" date="2016-05" db="EMBL/GenBank/DDBJ databases">
        <authorList>
            <person name="Lavstsen T."/>
            <person name="Jespersen J.S."/>
        </authorList>
    </citation>
    <scope>NUCLEOTIDE SEQUENCE [LARGE SCALE GENOMIC DNA]</scope>
    <source>
        <strain evidence="3 4">B7-9</strain>
    </source>
</reference>
<evidence type="ECO:0000259" key="2">
    <source>
        <dbReference type="PROSITE" id="PS00028"/>
    </source>
</evidence>
<keyword evidence="4" id="KW-1185">Reference proteome</keyword>
<evidence type="ECO:0000313" key="3">
    <source>
        <dbReference type="EMBL" id="PDV99021.1"/>
    </source>
</evidence>
<dbReference type="RefSeq" id="WP_097652500.1">
    <property type="nucleotide sequence ID" value="NZ_LYXE01000085.1"/>
</dbReference>
<evidence type="ECO:0000256" key="1">
    <source>
        <dbReference type="SAM" id="Phobius"/>
    </source>
</evidence>
<proteinExistence type="predicted"/>
<dbReference type="InterPro" id="IPR025874">
    <property type="entry name" value="DZR"/>
</dbReference>
<dbReference type="PROSITE" id="PS00028">
    <property type="entry name" value="ZINC_FINGER_C2H2_1"/>
    <property type="match status" value="1"/>
</dbReference>
<dbReference type="Proteomes" id="UP000220922">
    <property type="component" value="Unassembled WGS sequence"/>
</dbReference>
<dbReference type="InterPro" id="IPR013087">
    <property type="entry name" value="Znf_C2H2_type"/>
</dbReference>
<keyword evidence="1" id="KW-1133">Transmembrane helix</keyword>
<dbReference type="AlphaFoldDB" id="A0A2H3KLY0"/>
<keyword evidence="1" id="KW-0812">Transmembrane</keyword>
<dbReference type="Pfam" id="PF12773">
    <property type="entry name" value="DZR"/>
    <property type="match status" value="1"/>
</dbReference>
<feature type="transmembrane region" description="Helical" evidence="1">
    <location>
        <begin position="20"/>
        <end position="38"/>
    </location>
</feature>
<keyword evidence="1" id="KW-0472">Membrane</keyword>
<dbReference type="OrthoDB" id="160444at2"/>
<protein>
    <recommendedName>
        <fullName evidence="2">C2H2-type domain-containing protein</fullName>
    </recommendedName>
</protein>
<feature type="transmembrane region" description="Helical" evidence="1">
    <location>
        <begin position="50"/>
        <end position="72"/>
    </location>
</feature>
<name>A0A2H3KLY0_9CHLR</name>
<accession>A0A2H3KLY0</accession>